<accession>A0A9X0QJM0</accession>
<sequence>MQRESFAAFVARTLEEVIVLAEETTHKRLPRRFAFQWLGKAHPRITEDIVEYIVQRVYKDSENIYPCVDIGVGDLLEDGSLLIVGNVAGYAPCSFRRNWTGREGPFVYIVGNPFMARMAGQTPAWTPESGVFGYLTPKVSTTPYPDVDAP</sequence>
<proteinExistence type="predicted"/>
<dbReference type="Proteomes" id="UP000535182">
    <property type="component" value="Unassembled WGS sequence"/>
</dbReference>
<evidence type="ECO:0000313" key="1">
    <source>
        <dbReference type="EMBL" id="MBB5331468.1"/>
    </source>
</evidence>
<dbReference type="EMBL" id="JACHEB010000015">
    <property type="protein sequence ID" value="MBB5331468.1"/>
    <property type="molecule type" value="Genomic_DNA"/>
</dbReference>
<organism evidence="1 2">
    <name type="scientific">Tunturiibacter gelidiferens</name>
    <dbReference type="NCBI Taxonomy" id="3069689"/>
    <lineage>
        <taxon>Bacteria</taxon>
        <taxon>Pseudomonadati</taxon>
        <taxon>Acidobacteriota</taxon>
        <taxon>Terriglobia</taxon>
        <taxon>Terriglobales</taxon>
        <taxon>Acidobacteriaceae</taxon>
        <taxon>Tunturiibacter</taxon>
    </lineage>
</organism>
<dbReference type="AlphaFoldDB" id="A0A9X0QJM0"/>
<keyword evidence="2" id="KW-1185">Reference proteome</keyword>
<name>A0A9X0QJM0_9BACT</name>
<comment type="caution">
    <text evidence="1">The sequence shown here is derived from an EMBL/GenBank/DDBJ whole genome shotgun (WGS) entry which is preliminary data.</text>
</comment>
<dbReference type="RefSeq" id="WP_183981308.1">
    <property type="nucleotide sequence ID" value="NZ_JACHEB010000015.1"/>
</dbReference>
<gene>
    <name evidence="1" type="ORF">HDF14_005115</name>
</gene>
<protein>
    <submittedName>
        <fullName evidence="1">Uncharacterized protein</fullName>
    </submittedName>
</protein>
<reference evidence="1 2" key="1">
    <citation type="submission" date="2020-08" db="EMBL/GenBank/DDBJ databases">
        <title>Genomic Encyclopedia of Type Strains, Phase IV (KMG-V): Genome sequencing to study the core and pangenomes of soil and plant-associated prokaryotes.</title>
        <authorList>
            <person name="Whitman W."/>
        </authorList>
    </citation>
    <scope>NUCLEOTIDE SEQUENCE [LARGE SCALE GENOMIC DNA]</scope>
    <source>
        <strain evidence="1 2">X5P2</strain>
    </source>
</reference>
<evidence type="ECO:0000313" key="2">
    <source>
        <dbReference type="Proteomes" id="UP000535182"/>
    </source>
</evidence>